<dbReference type="InterPro" id="IPR050763">
    <property type="entry name" value="ABC_transporter_ATP-binding"/>
</dbReference>
<reference evidence="6" key="1">
    <citation type="journal article" date="2020" name="bioRxiv">
        <title>A rank-normalized archaeal taxonomy based on genome phylogeny resolves widespread incomplete and uneven classifications.</title>
        <authorList>
            <person name="Rinke C."/>
            <person name="Chuvochina M."/>
            <person name="Mussig A.J."/>
            <person name="Chaumeil P.-A."/>
            <person name="Waite D.W."/>
            <person name="Whitman W.B."/>
            <person name="Parks D.H."/>
            <person name="Hugenholtz P."/>
        </authorList>
    </citation>
    <scope>NUCLEOTIDE SEQUENCE</scope>
    <source>
        <strain evidence="6">UBA8853</strain>
    </source>
</reference>
<dbReference type="InterPro" id="IPR003593">
    <property type="entry name" value="AAA+_ATPase"/>
</dbReference>
<dbReference type="AlphaFoldDB" id="A0A832TF76"/>
<evidence type="ECO:0000313" key="7">
    <source>
        <dbReference type="Proteomes" id="UP000619545"/>
    </source>
</evidence>
<dbReference type="Pfam" id="PF00005">
    <property type="entry name" value="ABC_tran"/>
    <property type="match status" value="1"/>
</dbReference>
<dbReference type="PANTHER" id="PTHR42711:SF5">
    <property type="entry name" value="ABC TRANSPORTER ATP-BINDING PROTEIN NATA"/>
    <property type="match status" value="1"/>
</dbReference>
<comment type="similarity">
    <text evidence="1">Belongs to the ABC transporter superfamily.</text>
</comment>
<evidence type="ECO:0000259" key="5">
    <source>
        <dbReference type="PROSITE" id="PS50893"/>
    </source>
</evidence>
<keyword evidence="4 6" id="KW-0067">ATP-binding</keyword>
<dbReference type="GeneID" id="1477045"/>
<dbReference type="PROSITE" id="PS50893">
    <property type="entry name" value="ABC_TRANSPORTER_2"/>
    <property type="match status" value="1"/>
</dbReference>
<evidence type="ECO:0000256" key="1">
    <source>
        <dbReference type="ARBA" id="ARBA00005417"/>
    </source>
</evidence>
<proteinExistence type="inferred from homology"/>
<dbReference type="CDD" id="cd03230">
    <property type="entry name" value="ABC_DR_subfamily_A"/>
    <property type="match status" value="1"/>
</dbReference>
<dbReference type="SMART" id="SM00382">
    <property type="entry name" value="AAA"/>
    <property type="match status" value="1"/>
</dbReference>
<organism evidence="6 7">
    <name type="scientific">Methanopyrus kandleri</name>
    <dbReference type="NCBI Taxonomy" id="2320"/>
    <lineage>
        <taxon>Archaea</taxon>
        <taxon>Methanobacteriati</taxon>
        <taxon>Methanobacteriota</taxon>
        <taxon>Methanomada group</taxon>
        <taxon>Methanopyri</taxon>
        <taxon>Methanopyrales</taxon>
        <taxon>Methanopyraceae</taxon>
        <taxon>Methanopyrus</taxon>
    </lineage>
</organism>
<dbReference type="Proteomes" id="UP000619545">
    <property type="component" value="Unassembled WGS sequence"/>
</dbReference>
<dbReference type="PROSITE" id="PS00211">
    <property type="entry name" value="ABC_TRANSPORTER_1"/>
    <property type="match status" value="1"/>
</dbReference>
<dbReference type="PANTHER" id="PTHR42711">
    <property type="entry name" value="ABC TRANSPORTER ATP-BINDING PROTEIN"/>
    <property type="match status" value="1"/>
</dbReference>
<gene>
    <name evidence="6" type="ORF">HA336_01150</name>
</gene>
<keyword evidence="2" id="KW-0813">Transport</keyword>
<name>A0A832TF76_9EURY</name>
<dbReference type="EMBL" id="DUJS01000002">
    <property type="protein sequence ID" value="HII69824.1"/>
    <property type="molecule type" value="Genomic_DNA"/>
</dbReference>
<evidence type="ECO:0000256" key="3">
    <source>
        <dbReference type="ARBA" id="ARBA00022741"/>
    </source>
</evidence>
<protein>
    <submittedName>
        <fullName evidence="6">ABC transporter ATP-binding protein</fullName>
    </submittedName>
</protein>
<dbReference type="InterPro" id="IPR003439">
    <property type="entry name" value="ABC_transporter-like_ATP-bd"/>
</dbReference>
<dbReference type="InterPro" id="IPR017871">
    <property type="entry name" value="ABC_transporter-like_CS"/>
</dbReference>
<dbReference type="InterPro" id="IPR027417">
    <property type="entry name" value="P-loop_NTPase"/>
</dbReference>
<evidence type="ECO:0000256" key="2">
    <source>
        <dbReference type="ARBA" id="ARBA00022448"/>
    </source>
</evidence>
<evidence type="ECO:0000256" key="4">
    <source>
        <dbReference type="ARBA" id="ARBA00022840"/>
    </source>
</evidence>
<dbReference type="OMA" id="PIMLVEQ"/>
<sequence>MPPAIVAEDLRKEYGEVVALRDVSVEIEAGELVAILGPNGAGKSTFIKIVCGVTRPTSGRIEVLGGDPADPEIKRRVGIVPQQGGLYPEQTVRENLRFYSKLYGREPDPEPLEMLEVDRFMDRKAGQLSGGMRKRAAIAITLALEPEVLVLDEPTNELDPMARRDVIRVTKEFHRRGTTVLYVSHDVYEVEQLRPDRVLIFLEGRKELDEPFDEVMERHGSVLEAYEGVASCPGE</sequence>
<keyword evidence="3" id="KW-0547">Nucleotide-binding</keyword>
<dbReference type="SUPFAM" id="SSF52540">
    <property type="entry name" value="P-loop containing nucleoside triphosphate hydrolases"/>
    <property type="match status" value="1"/>
</dbReference>
<feature type="domain" description="ABC transporter" evidence="5">
    <location>
        <begin position="5"/>
        <end position="228"/>
    </location>
</feature>
<dbReference type="GO" id="GO:0005524">
    <property type="term" value="F:ATP binding"/>
    <property type="evidence" value="ECO:0007669"/>
    <property type="project" value="UniProtKB-KW"/>
</dbReference>
<dbReference type="Gene3D" id="3.40.50.300">
    <property type="entry name" value="P-loop containing nucleotide triphosphate hydrolases"/>
    <property type="match status" value="1"/>
</dbReference>
<comment type="caution">
    <text evidence="6">The sequence shown here is derived from an EMBL/GenBank/DDBJ whole genome shotgun (WGS) entry which is preliminary data.</text>
</comment>
<evidence type="ECO:0000313" key="6">
    <source>
        <dbReference type="EMBL" id="HII69824.1"/>
    </source>
</evidence>
<accession>A0A832TF76</accession>
<dbReference type="GO" id="GO:0016887">
    <property type="term" value="F:ATP hydrolysis activity"/>
    <property type="evidence" value="ECO:0007669"/>
    <property type="project" value="InterPro"/>
</dbReference>
<dbReference type="RefSeq" id="WP_011019312.1">
    <property type="nucleotide sequence ID" value="NZ_DUJS01000002.1"/>
</dbReference>